<protein>
    <submittedName>
        <fullName evidence="2">Uncharacterized protein</fullName>
    </submittedName>
</protein>
<comment type="caution">
    <text evidence="2">The sequence shown here is derived from an EMBL/GenBank/DDBJ whole genome shotgun (WGS) entry which is preliminary data.</text>
</comment>
<accession>A0AAV5MRJ6</accession>
<reference evidence="2 3" key="1">
    <citation type="journal article" date="2021" name="Commun. Biol.">
        <title>The genome of Shorea leprosula (Dipterocarpaceae) highlights the ecological relevance of drought in aseasonal tropical rainforests.</title>
        <authorList>
            <person name="Ng K.K.S."/>
            <person name="Kobayashi M.J."/>
            <person name="Fawcett J.A."/>
            <person name="Hatakeyama M."/>
            <person name="Paape T."/>
            <person name="Ng C.H."/>
            <person name="Ang C.C."/>
            <person name="Tnah L.H."/>
            <person name="Lee C.T."/>
            <person name="Nishiyama T."/>
            <person name="Sese J."/>
            <person name="O'Brien M.J."/>
            <person name="Copetti D."/>
            <person name="Mohd Noor M.I."/>
            <person name="Ong R.C."/>
            <person name="Putra M."/>
            <person name="Sireger I.Z."/>
            <person name="Indrioko S."/>
            <person name="Kosugi Y."/>
            <person name="Izuno A."/>
            <person name="Isagi Y."/>
            <person name="Lee S.L."/>
            <person name="Shimizu K.K."/>
        </authorList>
    </citation>
    <scope>NUCLEOTIDE SEQUENCE [LARGE SCALE GENOMIC DNA]</scope>
    <source>
        <strain evidence="2">214</strain>
    </source>
</reference>
<evidence type="ECO:0000313" key="2">
    <source>
        <dbReference type="EMBL" id="GKV52157.1"/>
    </source>
</evidence>
<dbReference type="EMBL" id="BPVZ01000621">
    <property type="protein sequence ID" value="GKV52157.1"/>
    <property type="molecule type" value="Genomic_DNA"/>
</dbReference>
<organism evidence="2 3">
    <name type="scientific">Rubroshorea leprosula</name>
    <dbReference type="NCBI Taxonomy" id="152421"/>
    <lineage>
        <taxon>Eukaryota</taxon>
        <taxon>Viridiplantae</taxon>
        <taxon>Streptophyta</taxon>
        <taxon>Embryophyta</taxon>
        <taxon>Tracheophyta</taxon>
        <taxon>Spermatophyta</taxon>
        <taxon>Magnoliopsida</taxon>
        <taxon>eudicotyledons</taxon>
        <taxon>Gunneridae</taxon>
        <taxon>Pentapetalae</taxon>
        <taxon>rosids</taxon>
        <taxon>malvids</taxon>
        <taxon>Malvales</taxon>
        <taxon>Dipterocarpaceae</taxon>
        <taxon>Rubroshorea</taxon>
    </lineage>
</organism>
<dbReference type="Proteomes" id="UP001054252">
    <property type="component" value="Unassembled WGS sequence"/>
</dbReference>
<keyword evidence="3" id="KW-1185">Reference proteome</keyword>
<name>A0AAV5MRJ6_9ROSI</name>
<feature type="region of interest" description="Disordered" evidence="1">
    <location>
        <begin position="56"/>
        <end position="75"/>
    </location>
</feature>
<dbReference type="AlphaFoldDB" id="A0AAV5MRJ6"/>
<gene>
    <name evidence="2" type="ORF">SLEP1_g58748</name>
</gene>
<sequence>MNTHEQTWFRTDSAVSKAYVAASRAQVHLPSPNASVLSIVRTFELLPRHYNPNPILETQAPFPADRSTGFTNTTASPSAIESCNGLSSWLPLVPPLLLNPVQSILSHSSH</sequence>
<evidence type="ECO:0000256" key="1">
    <source>
        <dbReference type="SAM" id="MobiDB-lite"/>
    </source>
</evidence>
<evidence type="ECO:0000313" key="3">
    <source>
        <dbReference type="Proteomes" id="UP001054252"/>
    </source>
</evidence>
<proteinExistence type="predicted"/>